<reference evidence="1 2" key="1">
    <citation type="submission" date="2021-06" db="EMBL/GenBank/DDBJ databases">
        <authorList>
            <person name="Kallberg Y."/>
            <person name="Tangrot J."/>
            <person name="Rosling A."/>
        </authorList>
    </citation>
    <scope>NUCLEOTIDE SEQUENCE [LARGE SCALE GENOMIC DNA]</scope>
    <source>
        <strain evidence="1 2">120-4 pot B 10/14</strain>
    </source>
</reference>
<sequence length="157" mass="17712">MNHSVGTSNKGLNTLAVLGITIIARAIDCKKKKISDIYKEYVEKALVKYSKNALVQNVDNYHNIHTLKQPNSTDTFWAAHIVTILVNPSFIPAIISKVEKNVNTILTSLKNKLGKNDFVDDKRNTTGKYNLDNVEATSDFAKTEILLKQMRRSFLEM</sequence>
<proteinExistence type="predicted"/>
<comment type="caution">
    <text evidence="1">The sequence shown here is derived from an EMBL/GenBank/DDBJ whole genome shotgun (WGS) entry which is preliminary data.</text>
</comment>
<evidence type="ECO:0000313" key="2">
    <source>
        <dbReference type="Proteomes" id="UP000789901"/>
    </source>
</evidence>
<dbReference type="EMBL" id="CAJVQB010010489">
    <property type="protein sequence ID" value="CAG8740336.1"/>
    <property type="molecule type" value="Genomic_DNA"/>
</dbReference>
<name>A0ABN7V8C1_GIGMA</name>
<gene>
    <name evidence="1" type="ORF">GMARGA_LOCUS15312</name>
</gene>
<dbReference type="Proteomes" id="UP000789901">
    <property type="component" value="Unassembled WGS sequence"/>
</dbReference>
<evidence type="ECO:0000313" key="1">
    <source>
        <dbReference type="EMBL" id="CAG8740336.1"/>
    </source>
</evidence>
<organism evidence="1 2">
    <name type="scientific">Gigaspora margarita</name>
    <dbReference type="NCBI Taxonomy" id="4874"/>
    <lineage>
        <taxon>Eukaryota</taxon>
        <taxon>Fungi</taxon>
        <taxon>Fungi incertae sedis</taxon>
        <taxon>Mucoromycota</taxon>
        <taxon>Glomeromycotina</taxon>
        <taxon>Glomeromycetes</taxon>
        <taxon>Diversisporales</taxon>
        <taxon>Gigasporaceae</taxon>
        <taxon>Gigaspora</taxon>
    </lineage>
</organism>
<accession>A0ABN7V8C1</accession>
<keyword evidence="2" id="KW-1185">Reference proteome</keyword>
<protein>
    <submittedName>
        <fullName evidence="1">18677_t:CDS:1</fullName>
    </submittedName>
</protein>